<evidence type="ECO:0000256" key="1">
    <source>
        <dbReference type="ARBA" id="ARBA00004123"/>
    </source>
</evidence>
<dbReference type="GO" id="GO:0005654">
    <property type="term" value="C:nucleoplasm"/>
    <property type="evidence" value="ECO:0007669"/>
    <property type="project" value="TreeGrafter"/>
</dbReference>
<evidence type="ECO:0000256" key="4">
    <source>
        <dbReference type="SAM" id="MobiDB-lite"/>
    </source>
</evidence>
<protein>
    <recommendedName>
        <fullName evidence="5">RRM domain-containing protein</fullName>
    </recommendedName>
</protein>
<dbReference type="AlphaFoldDB" id="A0A8T0J612"/>
<feature type="region of interest" description="Disordered" evidence="4">
    <location>
        <begin position="1"/>
        <end position="98"/>
    </location>
</feature>
<dbReference type="GO" id="GO:0000785">
    <property type="term" value="C:chromatin"/>
    <property type="evidence" value="ECO:0007669"/>
    <property type="project" value="TreeGrafter"/>
</dbReference>
<proteinExistence type="predicted"/>
<dbReference type="EMBL" id="CM026421">
    <property type="protein sequence ID" value="KAG0590975.1"/>
    <property type="molecule type" value="Genomic_DNA"/>
</dbReference>
<keyword evidence="3" id="KW-0694">RNA-binding</keyword>
<accession>A0A8T0J612</accession>
<dbReference type="CDD" id="cd12325">
    <property type="entry name" value="RRM1_hnRNPA_hnRNPD_like"/>
    <property type="match status" value="1"/>
</dbReference>
<dbReference type="PANTHER" id="PTHR48033:SF10">
    <property type="entry name" value="RNA-BINDING PROTEIN SQUID"/>
    <property type="match status" value="1"/>
</dbReference>
<organism evidence="6 7">
    <name type="scientific">Ceratodon purpureus</name>
    <name type="common">Fire moss</name>
    <name type="synonym">Dicranum purpureum</name>
    <dbReference type="NCBI Taxonomy" id="3225"/>
    <lineage>
        <taxon>Eukaryota</taxon>
        <taxon>Viridiplantae</taxon>
        <taxon>Streptophyta</taxon>
        <taxon>Embryophyta</taxon>
        <taxon>Bryophyta</taxon>
        <taxon>Bryophytina</taxon>
        <taxon>Bryopsida</taxon>
        <taxon>Dicranidae</taxon>
        <taxon>Pseudoditrichales</taxon>
        <taxon>Ditrichaceae</taxon>
        <taxon>Ceratodon</taxon>
    </lineage>
</organism>
<evidence type="ECO:0000256" key="2">
    <source>
        <dbReference type="ARBA" id="ARBA00023242"/>
    </source>
</evidence>
<dbReference type="Gene3D" id="3.30.70.330">
    <property type="match status" value="2"/>
</dbReference>
<dbReference type="PROSITE" id="PS50102">
    <property type="entry name" value="RRM"/>
    <property type="match status" value="2"/>
</dbReference>
<feature type="compositionally biased region" description="Low complexity" evidence="4">
    <location>
        <begin position="86"/>
        <end position="97"/>
    </location>
</feature>
<dbReference type="FunFam" id="3.30.70.330:FF:000051">
    <property type="entry name" value="Heterogeneous nuclear ribonucleoprotein 1"/>
    <property type="match status" value="1"/>
</dbReference>
<comment type="caution">
    <text evidence="6">The sequence shown here is derived from an EMBL/GenBank/DDBJ whole genome shotgun (WGS) entry which is preliminary data.</text>
</comment>
<dbReference type="SMART" id="SM00360">
    <property type="entry name" value="RRM"/>
    <property type="match status" value="2"/>
</dbReference>
<dbReference type="GO" id="GO:0003723">
    <property type="term" value="F:RNA binding"/>
    <property type="evidence" value="ECO:0007669"/>
    <property type="project" value="UniProtKB-UniRule"/>
</dbReference>
<dbReference type="InterPro" id="IPR035979">
    <property type="entry name" value="RBD_domain_sf"/>
</dbReference>
<dbReference type="PANTHER" id="PTHR48033">
    <property type="entry name" value="RNA-BINDING (RRM/RBD/RNP MOTIFS) FAMILY PROTEIN"/>
    <property type="match status" value="1"/>
</dbReference>
<evidence type="ECO:0000313" key="7">
    <source>
        <dbReference type="Proteomes" id="UP000822688"/>
    </source>
</evidence>
<sequence>MEGGGDEERMHEVAPDLNGTLEDNYVDDDDQQQQDADPLHGDEDDDPLQGDEDEHEHEHEHEHGYQNGGSAKDAMVESDPKDSPTASQGKASSSGGKIFIGGLSWDTSTDNLQSHFKKYGEIIDAVIMKDRSTGHPRGFGFVTFADPAVCDNVVLDKHVIDGRTVEAKKSVPRENMAASKGPKTKKIFVGGIPPSITDEEFKSYFAGFGSVVEHQIMQDHSTGRSRGFGFVTFDSEQTVEDILAHGKMHELGGKQVEIKKAEPKRAIQDSPGGGYPGGRGGGYGASAGGYGGYDGGYGGSGSAGGYGGSYRSGGYGGRGGYGSAGYGGGYGGGYGAGGGYGGGYGGGLGVAGYGTGVGGGYGGSLGYGSGAGYGAGMMGGYGDAADGYGSMGYGGYSGTGYGAGYSSSGGYGSGYASSRGYSGSGGGSSHGRYHPYGRS</sequence>
<gene>
    <name evidence="6" type="ORF">KC19_1G140000</name>
</gene>
<dbReference type="Pfam" id="PF00076">
    <property type="entry name" value="RRM_1"/>
    <property type="match status" value="2"/>
</dbReference>
<comment type="subcellular location">
    <subcellularLocation>
        <location evidence="1">Nucleus</location>
    </subcellularLocation>
</comment>
<feature type="compositionally biased region" description="Basic and acidic residues" evidence="4">
    <location>
        <begin position="1"/>
        <end position="14"/>
    </location>
</feature>
<dbReference type="Proteomes" id="UP000822688">
    <property type="component" value="Chromosome 1"/>
</dbReference>
<feature type="domain" description="RRM" evidence="5">
    <location>
        <begin position="185"/>
        <end position="263"/>
    </location>
</feature>
<evidence type="ECO:0000313" key="6">
    <source>
        <dbReference type="EMBL" id="KAG0590975.1"/>
    </source>
</evidence>
<keyword evidence="2" id="KW-0539">Nucleus</keyword>
<name>A0A8T0J612_CERPU</name>
<dbReference type="InterPro" id="IPR012677">
    <property type="entry name" value="Nucleotide-bd_a/b_plait_sf"/>
</dbReference>
<evidence type="ECO:0000256" key="3">
    <source>
        <dbReference type="PROSITE-ProRule" id="PRU00176"/>
    </source>
</evidence>
<dbReference type="InterPro" id="IPR000504">
    <property type="entry name" value="RRM_dom"/>
</dbReference>
<evidence type="ECO:0000259" key="5">
    <source>
        <dbReference type="PROSITE" id="PS50102"/>
    </source>
</evidence>
<feature type="compositionally biased region" description="Acidic residues" evidence="4">
    <location>
        <begin position="42"/>
        <end position="55"/>
    </location>
</feature>
<reference evidence="6" key="1">
    <citation type="submission" date="2020-06" db="EMBL/GenBank/DDBJ databases">
        <title>WGS assembly of Ceratodon purpureus strain R40.</title>
        <authorList>
            <person name="Carey S.B."/>
            <person name="Jenkins J."/>
            <person name="Shu S."/>
            <person name="Lovell J.T."/>
            <person name="Sreedasyam A."/>
            <person name="Maumus F."/>
            <person name="Tiley G.P."/>
            <person name="Fernandez-Pozo N."/>
            <person name="Barry K."/>
            <person name="Chen C."/>
            <person name="Wang M."/>
            <person name="Lipzen A."/>
            <person name="Daum C."/>
            <person name="Saski C.A."/>
            <person name="Payton A.C."/>
            <person name="Mcbreen J.C."/>
            <person name="Conrad R.E."/>
            <person name="Kollar L.M."/>
            <person name="Olsson S."/>
            <person name="Huttunen S."/>
            <person name="Landis J.B."/>
            <person name="Wickett N.J."/>
            <person name="Johnson M.G."/>
            <person name="Rensing S.A."/>
            <person name="Grimwood J."/>
            <person name="Schmutz J."/>
            <person name="Mcdaniel S.F."/>
        </authorList>
    </citation>
    <scope>NUCLEOTIDE SEQUENCE</scope>
    <source>
        <strain evidence="6">R40</strain>
    </source>
</reference>
<dbReference type="SUPFAM" id="SSF54928">
    <property type="entry name" value="RNA-binding domain, RBD"/>
    <property type="match status" value="2"/>
</dbReference>
<feature type="region of interest" description="Disordered" evidence="4">
    <location>
        <begin position="418"/>
        <end position="439"/>
    </location>
</feature>
<dbReference type="GO" id="GO:0010468">
    <property type="term" value="P:regulation of gene expression"/>
    <property type="evidence" value="ECO:0007669"/>
    <property type="project" value="TreeGrafter"/>
</dbReference>
<keyword evidence="7" id="KW-1185">Reference proteome</keyword>
<feature type="domain" description="RRM" evidence="5">
    <location>
        <begin position="96"/>
        <end position="172"/>
    </location>
</feature>